<dbReference type="STRING" id="1121393.SAMN02745216_02872"/>
<feature type="domain" description="SecDF P1 head subdomain" evidence="13">
    <location>
        <begin position="243"/>
        <end position="350"/>
    </location>
</feature>
<evidence type="ECO:0000256" key="1">
    <source>
        <dbReference type="ARBA" id="ARBA00004651"/>
    </source>
</evidence>
<reference evidence="15" key="1">
    <citation type="submission" date="2016-11" db="EMBL/GenBank/DDBJ databases">
        <authorList>
            <person name="Varghese N."/>
            <person name="Submissions S."/>
        </authorList>
    </citation>
    <scope>NUCLEOTIDE SEQUENCE [LARGE SCALE GENOMIC DNA]</scope>
    <source>
        <strain evidence="15">DSM 16219</strain>
    </source>
</reference>
<dbReference type="Gene3D" id="3.30.70.3400">
    <property type="match status" value="2"/>
</dbReference>
<dbReference type="InterPro" id="IPR048634">
    <property type="entry name" value="SecD_SecF_C"/>
</dbReference>
<keyword evidence="2 10" id="KW-0813">Transport</keyword>
<evidence type="ECO:0000259" key="12">
    <source>
        <dbReference type="Pfam" id="PF21760"/>
    </source>
</evidence>
<evidence type="ECO:0000256" key="5">
    <source>
        <dbReference type="ARBA" id="ARBA00022692"/>
    </source>
</evidence>
<evidence type="ECO:0000259" key="11">
    <source>
        <dbReference type="Pfam" id="PF02355"/>
    </source>
</evidence>
<dbReference type="PANTHER" id="PTHR30081">
    <property type="entry name" value="PROTEIN-EXPORT MEMBRANE PROTEIN SEC"/>
    <property type="match status" value="1"/>
</dbReference>
<feature type="transmembrane region" description="Helical" evidence="10">
    <location>
        <begin position="495"/>
        <end position="519"/>
    </location>
</feature>
<gene>
    <name evidence="10" type="primary">secD</name>
    <name evidence="14" type="ORF">SAMN02745216_02872</name>
</gene>
<dbReference type="InterPro" id="IPR005791">
    <property type="entry name" value="SecD"/>
</dbReference>
<evidence type="ECO:0000256" key="2">
    <source>
        <dbReference type="ARBA" id="ARBA00022448"/>
    </source>
</evidence>
<evidence type="ECO:0000259" key="13">
    <source>
        <dbReference type="Pfam" id="PF22599"/>
    </source>
</evidence>
<evidence type="ECO:0000313" key="15">
    <source>
        <dbReference type="Proteomes" id="UP000183994"/>
    </source>
</evidence>
<feature type="domain" description="Protein translocase subunit SecDF P1" evidence="12">
    <location>
        <begin position="155"/>
        <end position="213"/>
    </location>
</feature>
<evidence type="ECO:0000313" key="14">
    <source>
        <dbReference type="EMBL" id="SHK10234.1"/>
    </source>
</evidence>
<dbReference type="GO" id="GO:0015450">
    <property type="term" value="F:protein-transporting ATPase activity"/>
    <property type="evidence" value="ECO:0007669"/>
    <property type="project" value="InterPro"/>
</dbReference>
<evidence type="ECO:0000256" key="3">
    <source>
        <dbReference type="ARBA" id="ARBA00022475"/>
    </source>
</evidence>
<keyword evidence="4" id="KW-0997">Cell inner membrane</keyword>
<dbReference type="EMBL" id="FQZU01000018">
    <property type="protein sequence ID" value="SHK10234.1"/>
    <property type="molecule type" value="Genomic_DNA"/>
</dbReference>
<dbReference type="Proteomes" id="UP000183994">
    <property type="component" value="Unassembled WGS sequence"/>
</dbReference>
<dbReference type="GO" id="GO:0006605">
    <property type="term" value="P:protein targeting"/>
    <property type="evidence" value="ECO:0007669"/>
    <property type="project" value="UniProtKB-UniRule"/>
</dbReference>
<dbReference type="NCBIfam" id="TIGR00916">
    <property type="entry name" value="2A0604s01"/>
    <property type="match status" value="1"/>
</dbReference>
<dbReference type="InterPro" id="IPR022646">
    <property type="entry name" value="SecD/SecF_CS"/>
</dbReference>
<comment type="function">
    <text evidence="10">Part of the Sec protein translocase complex. Interacts with the SecYEG preprotein conducting channel. SecDF uses the proton motive force (PMF) to complete protein translocation after the ATP-dependent function of SecA.</text>
</comment>
<proteinExistence type="inferred from homology"/>
<keyword evidence="9 10" id="KW-0472">Membrane</keyword>
<keyword evidence="3 10" id="KW-1003">Cell membrane</keyword>
<feature type="transmembrane region" description="Helical" evidence="10">
    <location>
        <begin position="422"/>
        <end position="443"/>
    </location>
</feature>
<dbReference type="Gene3D" id="1.20.1640.10">
    <property type="entry name" value="Multidrug efflux transporter AcrB transmembrane domain"/>
    <property type="match status" value="1"/>
</dbReference>
<dbReference type="GO" id="GO:0043952">
    <property type="term" value="P:protein transport by the Sec complex"/>
    <property type="evidence" value="ECO:0007669"/>
    <property type="project" value="UniProtKB-UniRule"/>
</dbReference>
<keyword evidence="8 10" id="KW-0811">Translocation</keyword>
<dbReference type="SUPFAM" id="SSF82866">
    <property type="entry name" value="Multidrug efflux transporter AcrB transmembrane domain"/>
    <property type="match status" value="1"/>
</dbReference>
<evidence type="ECO:0000256" key="10">
    <source>
        <dbReference type="HAMAP-Rule" id="MF_01463"/>
    </source>
</evidence>
<dbReference type="InterPro" id="IPR022813">
    <property type="entry name" value="SecD/SecF_arch_bac"/>
</dbReference>
<dbReference type="PRINTS" id="PR00702">
    <property type="entry name" value="ACRIFLAVINRP"/>
</dbReference>
<keyword evidence="7 10" id="KW-1133">Transmembrane helix</keyword>
<dbReference type="PANTHER" id="PTHR30081:SF1">
    <property type="entry name" value="PROTEIN TRANSLOCASE SUBUNIT SECD"/>
    <property type="match status" value="1"/>
</dbReference>
<feature type="transmembrane region" description="Helical" evidence="10">
    <location>
        <begin position="464"/>
        <end position="489"/>
    </location>
</feature>
<dbReference type="InterPro" id="IPR048631">
    <property type="entry name" value="SecD_1st"/>
</dbReference>
<dbReference type="InterPro" id="IPR055344">
    <property type="entry name" value="SecD_SecF_C_bact"/>
</dbReference>
<dbReference type="FunFam" id="1.20.1640.10:FF:000004">
    <property type="entry name" value="Protein translocase subunit SecD"/>
    <property type="match status" value="1"/>
</dbReference>
<dbReference type="Pfam" id="PF22599">
    <property type="entry name" value="SecDF_P1_head"/>
    <property type="match status" value="1"/>
</dbReference>
<comment type="subcellular location">
    <subcellularLocation>
        <location evidence="1 10">Cell membrane</location>
        <topology evidence="1 10">Multi-pass membrane protein</topology>
    </subcellularLocation>
</comment>
<keyword evidence="6 10" id="KW-0653">Protein transport</keyword>
<dbReference type="Gene3D" id="3.30.1360.200">
    <property type="match status" value="1"/>
</dbReference>
<protein>
    <recommendedName>
        <fullName evidence="10">Protein translocase subunit SecD</fullName>
    </recommendedName>
</protein>
<dbReference type="Pfam" id="PF02355">
    <property type="entry name" value="SecD_SecF_C"/>
    <property type="match status" value="1"/>
</dbReference>
<feature type="transmembrane region" description="Helical" evidence="10">
    <location>
        <begin position="373"/>
        <end position="391"/>
    </location>
</feature>
<dbReference type="InterPro" id="IPR054384">
    <property type="entry name" value="SecDF_P1_head"/>
</dbReference>
<organism evidence="14 15">
    <name type="scientific">Desulfatibacillum alkenivorans DSM 16219</name>
    <dbReference type="NCBI Taxonomy" id="1121393"/>
    <lineage>
        <taxon>Bacteria</taxon>
        <taxon>Pseudomonadati</taxon>
        <taxon>Thermodesulfobacteriota</taxon>
        <taxon>Desulfobacteria</taxon>
        <taxon>Desulfobacterales</taxon>
        <taxon>Desulfatibacillaceae</taxon>
        <taxon>Desulfatibacillum</taxon>
    </lineage>
</organism>
<name>A0A1M6PQI3_9BACT</name>
<evidence type="ECO:0000256" key="8">
    <source>
        <dbReference type="ARBA" id="ARBA00023010"/>
    </source>
</evidence>
<evidence type="ECO:0000256" key="6">
    <source>
        <dbReference type="ARBA" id="ARBA00022927"/>
    </source>
</evidence>
<evidence type="ECO:0000256" key="7">
    <source>
        <dbReference type="ARBA" id="ARBA00022989"/>
    </source>
</evidence>
<dbReference type="InterPro" id="IPR001036">
    <property type="entry name" value="Acrflvin-R"/>
</dbReference>
<feature type="domain" description="Protein export membrane protein SecD/SecF C-terminal" evidence="11">
    <location>
        <begin position="351"/>
        <end position="518"/>
    </location>
</feature>
<evidence type="ECO:0000256" key="4">
    <source>
        <dbReference type="ARBA" id="ARBA00022519"/>
    </source>
</evidence>
<evidence type="ECO:0000256" key="9">
    <source>
        <dbReference type="ARBA" id="ARBA00023136"/>
    </source>
</evidence>
<dbReference type="OrthoDB" id="9805019at2"/>
<accession>A0A1M6PQI3</accession>
<comment type="caution">
    <text evidence="10">Lacks conserved residue(s) required for the propagation of feature annotation.</text>
</comment>
<dbReference type="GO" id="GO:0065002">
    <property type="term" value="P:intracellular protein transmembrane transport"/>
    <property type="evidence" value="ECO:0007669"/>
    <property type="project" value="UniProtKB-UniRule"/>
</dbReference>
<sequence>MKNFTFRLTLVAIVLALALLFLWPTVNQWFVDKDKDHTAWPHKVINLGLDLQGGMHLVLEVQTQEAVVSTMDRYSDDLKEGLRREHIRSKDQDLINGDTLTVTIIGSEALDKFKKWAGEEMSELVPDYDTQGENTVCTFTLPESDQKAIMDSSRDQALETIRNRIDKLGVSEPDIRKQGEKRILVQLPGVTDTQRAKDILVSTAQLQFRLLDDRQDQVRDYINRRPPPGTEILYSKNVDAEGRVSSRPYLVKKKVLLTGEYLEKAYANMQGQFSEPVVSIEFNKKGGFKFARITGENVGKPLAIVLDGRVFSAPVIQEKISGGQAVITGIGNMQEASDLAIILQAGALPVSLKILEERTVGASLGKDSIKTSTNAMLIGFVLVVIFMAVYYMGAGLIANVALVLNVVLILASLALLDATLTLPGIAGIILTIGMAVDANVLIFERIREEIRTGKAPAFAVDSGFSKATITILDANVTTFVAAFVLLQFGTGPVKGFAVTLCFGIAASMFTAIVVSRLIFDYFLYYRNVRKLSI</sequence>
<dbReference type="RefSeq" id="WP_073476862.1">
    <property type="nucleotide sequence ID" value="NZ_FQZU01000018.1"/>
</dbReference>
<dbReference type="Pfam" id="PF21760">
    <property type="entry name" value="SecD_1st"/>
    <property type="match status" value="1"/>
</dbReference>
<comment type="similarity">
    <text evidence="10">Belongs to the SecD/SecF family. SecD subfamily.</text>
</comment>
<dbReference type="NCBIfam" id="TIGR01129">
    <property type="entry name" value="secD"/>
    <property type="match status" value="1"/>
</dbReference>
<keyword evidence="15" id="KW-1185">Reference proteome</keyword>
<dbReference type="GO" id="GO:0005886">
    <property type="term" value="C:plasma membrane"/>
    <property type="evidence" value="ECO:0007669"/>
    <property type="project" value="UniProtKB-SubCell"/>
</dbReference>
<keyword evidence="5 10" id="KW-0812">Transmembrane</keyword>
<dbReference type="Pfam" id="PF07549">
    <property type="entry name" value="Sec_GG"/>
    <property type="match status" value="1"/>
</dbReference>
<dbReference type="HAMAP" id="MF_01463_B">
    <property type="entry name" value="SecD_B"/>
    <property type="match status" value="1"/>
</dbReference>
<dbReference type="FunFam" id="3.30.1360.200:FF:000002">
    <property type="entry name" value="Preprotein translocase subunit SecD"/>
    <property type="match status" value="1"/>
</dbReference>
<comment type="subunit">
    <text evidence="10">Forms a complex with SecF. Part of the essential Sec protein translocation apparatus which comprises SecA, SecYEG and auxiliary proteins SecDF. Other proteins may also be involved.</text>
</comment>
<dbReference type="AlphaFoldDB" id="A0A1M6PQI3"/>